<evidence type="ECO:0000313" key="2">
    <source>
        <dbReference type="Proteomes" id="UP001566204"/>
    </source>
</evidence>
<proteinExistence type="predicted"/>
<protein>
    <submittedName>
        <fullName evidence="1">Uncharacterized protein</fullName>
    </submittedName>
</protein>
<keyword evidence="2" id="KW-1185">Reference proteome</keyword>
<sequence>MLNLYWPIFKNIEKEILELSNQVHFDDNQLSIYSVKISELLIRCSVEIESISKDLFIKYGGQIPADEKDLYFDTDCLQLLEDKWMLSKKKVILASSNFYFQEEENKIIAPLHKANKRGTSGSDWKKAYQAVKHNRTKNLKQANLKNLIRALAALYILNIYYRDEIHSLKDGSPASFPISLGSDLFAIKIHNLSGYDGKYAYTKETDFDECMYFIKFTDDDIEKNKIADIETERNLISLLKAHPKYAEIIEKEGINESSIDAVNIGMMKNLSQDEYHMISRKASMGLLEVLNNTQYEAVLNKNNA</sequence>
<reference evidence="1 2" key="1">
    <citation type="submission" date="2024-06" db="EMBL/GenBank/DDBJ databases">
        <title>Soil Sphingobacterium thalpophilum.</title>
        <authorList>
            <person name="Yang J."/>
            <person name="Li J."/>
        </authorList>
    </citation>
    <scope>NUCLEOTIDE SEQUENCE [LARGE SCALE GENOMIC DNA]</scope>
    <source>
        <strain evidence="1 2">22g91tb</strain>
    </source>
</reference>
<organism evidence="1 2">
    <name type="scientific">Sphingobacterium thalpophilum</name>
    <dbReference type="NCBI Taxonomy" id="259"/>
    <lineage>
        <taxon>Bacteria</taxon>
        <taxon>Pseudomonadati</taxon>
        <taxon>Bacteroidota</taxon>
        <taxon>Sphingobacteriia</taxon>
        <taxon>Sphingobacteriales</taxon>
        <taxon>Sphingobacteriaceae</taxon>
        <taxon>Sphingobacterium</taxon>
    </lineage>
</organism>
<evidence type="ECO:0000313" key="1">
    <source>
        <dbReference type="EMBL" id="MEZ0454422.1"/>
    </source>
</evidence>
<comment type="caution">
    <text evidence="1">The sequence shown here is derived from an EMBL/GenBank/DDBJ whole genome shotgun (WGS) entry which is preliminary data.</text>
</comment>
<dbReference type="EMBL" id="JBEOQB010000008">
    <property type="protein sequence ID" value="MEZ0454422.1"/>
    <property type="molecule type" value="Genomic_DNA"/>
</dbReference>
<dbReference type="Proteomes" id="UP001566204">
    <property type="component" value="Unassembled WGS sequence"/>
</dbReference>
<name>A0ABV4HIQ8_9SPHI</name>
<accession>A0ABV4HIQ8</accession>
<dbReference type="RefSeq" id="WP_370483902.1">
    <property type="nucleotide sequence ID" value="NZ_JBEOQA010000002.1"/>
</dbReference>
<gene>
    <name evidence="1" type="ORF">ABTW24_22715</name>
</gene>